<reference evidence="3 4" key="1">
    <citation type="submission" date="2018-04" db="EMBL/GenBank/DDBJ databases">
        <authorList>
            <person name="Huttner S."/>
            <person name="Dainat J."/>
        </authorList>
    </citation>
    <scope>NUCLEOTIDE SEQUENCE [LARGE SCALE GENOMIC DNA]</scope>
</reference>
<evidence type="ECO:0000256" key="2">
    <source>
        <dbReference type="SAM" id="Phobius"/>
    </source>
</evidence>
<name>A0A3S4F4J9_9PEZI</name>
<keyword evidence="2" id="KW-0812">Transmembrane</keyword>
<organism evidence="3 4">
    <name type="scientific">Thermothielavioides terrestris</name>
    <dbReference type="NCBI Taxonomy" id="2587410"/>
    <lineage>
        <taxon>Eukaryota</taxon>
        <taxon>Fungi</taxon>
        <taxon>Dikarya</taxon>
        <taxon>Ascomycota</taxon>
        <taxon>Pezizomycotina</taxon>
        <taxon>Sordariomycetes</taxon>
        <taxon>Sordariomycetidae</taxon>
        <taxon>Sordariales</taxon>
        <taxon>Chaetomiaceae</taxon>
        <taxon>Thermothielavioides</taxon>
    </lineage>
</organism>
<protein>
    <submittedName>
        <fullName evidence="3">492441d5-ce5a-4bdb-961e-d1cfb4afac98</fullName>
    </submittedName>
</protein>
<dbReference type="Proteomes" id="UP000289323">
    <property type="component" value="Unassembled WGS sequence"/>
</dbReference>
<gene>
    <name evidence="3" type="ORF">TT172_LOCUS9346</name>
</gene>
<evidence type="ECO:0000313" key="4">
    <source>
        <dbReference type="Proteomes" id="UP000289323"/>
    </source>
</evidence>
<feature type="compositionally biased region" description="Low complexity" evidence="1">
    <location>
        <begin position="40"/>
        <end position="72"/>
    </location>
</feature>
<feature type="region of interest" description="Disordered" evidence="1">
    <location>
        <begin position="40"/>
        <end position="76"/>
    </location>
</feature>
<dbReference type="EMBL" id="OUUZ01000018">
    <property type="protein sequence ID" value="SPQ26927.1"/>
    <property type="molecule type" value="Genomic_DNA"/>
</dbReference>
<sequence length="120" mass="12718">MAALRTTTTTFLTTVPRALRAPPLSVTSPRLGLISRSAARFSTTTPSPSTANPILQANQSQAQTQGQPSSSGFSLKGLISNPRRRRALLAGLVVLAGVDAWVWVKFFRPGAKGEKAEGEN</sequence>
<keyword evidence="2" id="KW-1133">Transmembrane helix</keyword>
<keyword evidence="2" id="KW-0472">Membrane</keyword>
<evidence type="ECO:0000313" key="3">
    <source>
        <dbReference type="EMBL" id="SPQ26927.1"/>
    </source>
</evidence>
<accession>A0A3S4F4J9</accession>
<evidence type="ECO:0000256" key="1">
    <source>
        <dbReference type="SAM" id="MobiDB-lite"/>
    </source>
</evidence>
<proteinExistence type="predicted"/>
<feature type="transmembrane region" description="Helical" evidence="2">
    <location>
        <begin position="87"/>
        <end position="104"/>
    </location>
</feature>
<dbReference type="AlphaFoldDB" id="A0A3S4F4J9"/>